<proteinExistence type="predicted"/>
<dbReference type="SUPFAM" id="SSF82784">
    <property type="entry name" value="OsmC-like"/>
    <property type="match status" value="1"/>
</dbReference>
<dbReference type="PANTHER" id="PTHR35368">
    <property type="entry name" value="HYDROPEROXIDE REDUCTASE"/>
    <property type="match status" value="1"/>
</dbReference>
<dbReference type="InterPro" id="IPR003718">
    <property type="entry name" value="OsmC/Ohr_fam"/>
</dbReference>
<protein>
    <submittedName>
        <fullName evidence="1">OsmC-like protein</fullName>
    </submittedName>
</protein>
<dbReference type="RefSeq" id="WP_058312727.1">
    <property type="nucleotide sequence ID" value="NZ_CANLZE010000007.1"/>
</dbReference>
<keyword evidence="2" id="KW-1185">Reference proteome</keyword>
<dbReference type="Gene3D" id="3.30.300.20">
    <property type="match status" value="1"/>
</dbReference>
<dbReference type="InterPro" id="IPR036102">
    <property type="entry name" value="OsmC/Ohrsf"/>
</dbReference>
<dbReference type="Proteomes" id="UP000051870">
    <property type="component" value="Unassembled WGS sequence"/>
</dbReference>
<reference evidence="2" key="1">
    <citation type="submission" date="2015-09" db="EMBL/GenBank/DDBJ databases">
        <authorList>
            <person name="Rodrigo-Torres Lidia"/>
            <person name="Arahal R.David."/>
        </authorList>
    </citation>
    <scope>NUCLEOTIDE SEQUENCE [LARGE SCALE GENOMIC DNA]</scope>
    <source>
        <strain evidence="2">CECT 7735</strain>
    </source>
</reference>
<dbReference type="PANTHER" id="PTHR35368:SF1">
    <property type="entry name" value="HYDROPEROXIDE REDUCTASE"/>
    <property type="match status" value="1"/>
</dbReference>
<dbReference type="EMBL" id="CYTW01000005">
    <property type="protein sequence ID" value="CUK11320.1"/>
    <property type="molecule type" value="Genomic_DNA"/>
</dbReference>
<dbReference type="InterPro" id="IPR015946">
    <property type="entry name" value="KH_dom-like_a/b"/>
</dbReference>
<dbReference type="STRING" id="1715693.PH7735_03561"/>
<organism evidence="1 2">
    <name type="scientific">Shimia thalassica</name>
    <dbReference type="NCBI Taxonomy" id="1715693"/>
    <lineage>
        <taxon>Bacteria</taxon>
        <taxon>Pseudomonadati</taxon>
        <taxon>Pseudomonadota</taxon>
        <taxon>Alphaproteobacteria</taxon>
        <taxon>Rhodobacterales</taxon>
        <taxon>Roseobacteraceae</taxon>
    </lineage>
</organism>
<dbReference type="InterPro" id="IPR052924">
    <property type="entry name" value="OsmC/Ohr_hydroprdx_reductase"/>
</dbReference>
<name>A0A0N7MAG1_9RHOB</name>
<gene>
    <name evidence="1" type="ORF">PH7735_03561</name>
</gene>
<dbReference type="AlphaFoldDB" id="A0A0N7MAG1"/>
<evidence type="ECO:0000313" key="2">
    <source>
        <dbReference type="Proteomes" id="UP000051870"/>
    </source>
</evidence>
<accession>A0A0N7MAG1</accession>
<sequence length="152" mass="16429">MAGIKMKTTVKLRAHAECQSHSRADIQIRDLSFAIDEPVERGGSNLGPTPTDTAIAALIGCTNVIGHKCAKALGVEIGHLSIDAVCDFDRRGVTLQEEIEVPFSAITLNVVSDGVAQQEELDRVAEETEKYCPLSKLFKAAGTKVEVHWSKL</sequence>
<dbReference type="GeneID" id="83882538"/>
<evidence type="ECO:0000313" key="1">
    <source>
        <dbReference type="EMBL" id="CUK11320.1"/>
    </source>
</evidence>
<dbReference type="Pfam" id="PF02566">
    <property type="entry name" value="OsmC"/>
    <property type="match status" value="1"/>
</dbReference>